<dbReference type="AlphaFoldDB" id="A0A2N1N1S9"/>
<evidence type="ECO:0000313" key="2">
    <source>
        <dbReference type="Proteomes" id="UP000233469"/>
    </source>
</evidence>
<dbReference type="EMBL" id="LLXL01000912">
    <property type="protein sequence ID" value="PKK67826.1"/>
    <property type="molecule type" value="Genomic_DNA"/>
</dbReference>
<dbReference type="Proteomes" id="UP000233469">
    <property type="component" value="Unassembled WGS sequence"/>
</dbReference>
<organism evidence="1 2">
    <name type="scientific">Rhizophagus irregularis</name>
    <dbReference type="NCBI Taxonomy" id="588596"/>
    <lineage>
        <taxon>Eukaryota</taxon>
        <taxon>Fungi</taxon>
        <taxon>Fungi incertae sedis</taxon>
        <taxon>Mucoromycota</taxon>
        <taxon>Glomeromycotina</taxon>
        <taxon>Glomeromycetes</taxon>
        <taxon>Glomerales</taxon>
        <taxon>Glomeraceae</taxon>
        <taxon>Rhizophagus</taxon>
    </lineage>
</organism>
<evidence type="ECO:0000313" key="1">
    <source>
        <dbReference type="EMBL" id="PKK67826.1"/>
    </source>
</evidence>
<protein>
    <submittedName>
        <fullName evidence="1">Uncharacterized protein</fullName>
    </submittedName>
</protein>
<dbReference type="VEuPathDB" id="FungiDB:FUN_004242"/>
<dbReference type="VEuPathDB" id="FungiDB:RhiirA1_443667"/>
<reference evidence="1 2" key="1">
    <citation type="submission" date="2016-04" db="EMBL/GenBank/DDBJ databases">
        <title>Genome analyses suggest a sexual origin of heterokaryosis in a supposedly ancient asexual fungus.</title>
        <authorList>
            <person name="Ropars J."/>
            <person name="Sedzielewska K."/>
            <person name="Noel J."/>
            <person name="Charron P."/>
            <person name="Farinelli L."/>
            <person name="Marton T."/>
            <person name="Kruger M."/>
            <person name="Pelin A."/>
            <person name="Brachmann A."/>
            <person name="Corradi N."/>
        </authorList>
    </citation>
    <scope>NUCLEOTIDE SEQUENCE [LARGE SCALE GENOMIC DNA]</scope>
    <source>
        <strain evidence="1 2">C2</strain>
    </source>
</reference>
<sequence>MSLKHILEASARYLLTKYFTKKKFEENKIIREAIHIIVQILEAADSVSVDREQKRLKVVSFKMVLEEFDKNILVNKSLKLYPGFIVNIVGHFSKGKMPISCLNYVDMRLDATESGKEN</sequence>
<reference evidence="1 2" key="2">
    <citation type="submission" date="2017-10" db="EMBL/GenBank/DDBJ databases">
        <title>Extensive intraspecific genome diversity in a model arbuscular mycorrhizal fungus.</title>
        <authorList>
            <person name="Chen E.C.H."/>
            <person name="Morin E."/>
            <person name="Baudet D."/>
            <person name="Noel J."/>
            <person name="Ndikumana S."/>
            <person name="Charron P."/>
            <person name="St-Onge C."/>
            <person name="Giorgi J."/>
            <person name="Grigoriev I.V."/>
            <person name="Roux C."/>
            <person name="Martin F.M."/>
            <person name="Corradi N."/>
        </authorList>
    </citation>
    <scope>NUCLEOTIDE SEQUENCE [LARGE SCALE GENOMIC DNA]</scope>
    <source>
        <strain evidence="1 2">C2</strain>
    </source>
</reference>
<proteinExistence type="predicted"/>
<gene>
    <name evidence="1" type="ORF">RhiirC2_751174</name>
</gene>
<dbReference type="VEuPathDB" id="FungiDB:RhiirFUN_006395"/>
<name>A0A2N1N1S9_9GLOM</name>
<comment type="caution">
    <text evidence="1">The sequence shown here is derived from an EMBL/GenBank/DDBJ whole genome shotgun (WGS) entry which is preliminary data.</text>
</comment>
<accession>A0A2N1N1S9</accession>